<dbReference type="GO" id="GO:0030322">
    <property type="term" value="P:stabilization of membrane potential"/>
    <property type="evidence" value="ECO:0007669"/>
    <property type="project" value="TreeGrafter"/>
</dbReference>
<dbReference type="SUPFAM" id="SSF81324">
    <property type="entry name" value="Voltage-gated potassium channels"/>
    <property type="match status" value="2"/>
</dbReference>
<feature type="compositionally biased region" description="Basic residues" evidence="9">
    <location>
        <begin position="202"/>
        <end position="217"/>
    </location>
</feature>
<dbReference type="InterPro" id="IPR013099">
    <property type="entry name" value="K_chnl_dom"/>
</dbReference>
<evidence type="ECO:0000259" key="11">
    <source>
        <dbReference type="Pfam" id="PF07885"/>
    </source>
</evidence>
<feature type="region of interest" description="Disordered" evidence="9">
    <location>
        <begin position="202"/>
        <end position="228"/>
    </location>
</feature>
<sequence>MASGNRSNRTRLQACCYYCRLVITFLFSHVGLCTLVMGYAFLGAAVFQWLESDNARQARKFVRPVKDRLIERLWNITEGPNMLRDDLWKQQATILLNDFSKEMITLVQQKGYDGMSEETESTQWDFMGALLYSIIVMTTIGYGDIAPKTVEGKMVTILYAIIGIPLMLVFMSNIGDLLASSFKFFYWKICCRYCFQQSRTKDHRRNRKDKRKDRKYPRMPPINERSSHEMYGQMSGSPFLSEITYQQAPEVTGVPVIPNRYVLASEQFERLKEISEAQRTASKTPENIVSQPTVTPSDLYAFHRSQFGTPVYPMGVIAESRDSSESDSSSEDEIESNIPVLVCLIIVGSYICGGALLFKEFETWEFGESAYFCFITLTTIGFGDMVPARQQSNVDQQQIINLIYSALYLLFGMALMAMSFNVIKESVTETVRGIGKKIGLVKGSRSC</sequence>
<evidence type="ECO:0000256" key="2">
    <source>
        <dbReference type="ARBA" id="ARBA00022448"/>
    </source>
</evidence>
<dbReference type="Pfam" id="PF07885">
    <property type="entry name" value="Ion_trans_2"/>
    <property type="match status" value="2"/>
</dbReference>
<keyword evidence="5 8" id="KW-0406">Ion transport</keyword>
<evidence type="ECO:0000256" key="10">
    <source>
        <dbReference type="SAM" id="Phobius"/>
    </source>
</evidence>
<evidence type="ECO:0000313" key="13">
    <source>
        <dbReference type="Proteomes" id="UP000015104"/>
    </source>
</evidence>
<reference evidence="12" key="2">
    <citation type="submission" date="2015-06" db="UniProtKB">
        <authorList>
            <consortium name="EnsemblMetazoa"/>
        </authorList>
    </citation>
    <scope>IDENTIFICATION</scope>
</reference>
<dbReference type="PRINTS" id="PR01333">
    <property type="entry name" value="2POREKCHANEL"/>
</dbReference>
<dbReference type="GO" id="GO:0005886">
    <property type="term" value="C:plasma membrane"/>
    <property type="evidence" value="ECO:0007669"/>
    <property type="project" value="TreeGrafter"/>
</dbReference>
<feature type="transmembrane region" description="Helical" evidence="10">
    <location>
        <begin position="338"/>
        <end position="357"/>
    </location>
</feature>
<evidence type="ECO:0000256" key="5">
    <source>
        <dbReference type="ARBA" id="ARBA00023065"/>
    </source>
</evidence>
<dbReference type="Proteomes" id="UP000015104">
    <property type="component" value="Unassembled WGS sequence"/>
</dbReference>
<dbReference type="PANTHER" id="PTHR11003">
    <property type="entry name" value="POTASSIUM CHANNEL, SUBFAMILY K"/>
    <property type="match status" value="1"/>
</dbReference>
<dbReference type="GO" id="GO:0015271">
    <property type="term" value="F:outward rectifier potassium channel activity"/>
    <property type="evidence" value="ECO:0007669"/>
    <property type="project" value="TreeGrafter"/>
</dbReference>
<evidence type="ECO:0000256" key="8">
    <source>
        <dbReference type="RuleBase" id="RU003857"/>
    </source>
</evidence>
<feature type="transmembrane region" description="Helical" evidence="10">
    <location>
        <begin position="154"/>
        <end position="171"/>
    </location>
</feature>
<dbReference type="InterPro" id="IPR003280">
    <property type="entry name" value="2pore_dom_K_chnl"/>
</dbReference>
<dbReference type="EnsemblMetazoa" id="tetur16g00240.1">
    <property type="protein sequence ID" value="tetur16g00240.1"/>
    <property type="gene ID" value="tetur16g00240"/>
</dbReference>
<comment type="subcellular location">
    <subcellularLocation>
        <location evidence="1">Membrane</location>
        <topology evidence="1">Multi-pass membrane protein</topology>
    </subcellularLocation>
</comment>
<dbReference type="GO" id="GO:0022841">
    <property type="term" value="F:potassium ion leak channel activity"/>
    <property type="evidence" value="ECO:0007669"/>
    <property type="project" value="TreeGrafter"/>
</dbReference>
<keyword evidence="7 8" id="KW-0407">Ion channel</keyword>
<dbReference type="AlphaFoldDB" id="T1KNA3"/>
<dbReference type="EMBL" id="CAEY01000275">
    <property type="status" value="NOT_ANNOTATED_CDS"/>
    <property type="molecule type" value="Genomic_DNA"/>
</dbReference>
<name>T1KNA3_TETUR</name>
<keyword evidence="6 10" id="KW-0472">Membrane</keyword>
<feature type="transmembrane region" description="Helical" evidence="10">
    <location>
        <begin position="399"/>
        <end position="423"/>
    </location>
</feature>
<dbReference type="HOGENOM" id="CLU_022504_5_4_1"/>
<dbReference type="Gene3D" id="1.10.287.70">
    <property type="match status" value="1"/>
</dbReference>
<keyword evidence="13" id="KW-1185">Reference proteome</keyword>
<evidence type="ECO:0000256" key="1">
    <source>
        <dbReference type="ARBA" id="ARBA00004141"/>
    </source>
</evidence>
<dbReference type="KEGG" id="tut:107365915"/>
<evidence type="ECO:0000313" key="12">
    <source>
        <dbReference type="EnsemblMetazoa" id="tetur16g00240.1"/>
    </source>
</evidence>
<comment type="similarity">
    <text evidence="8">Belongs to the two pore domain potassium channel (TC 1.A.1.8) family.</text>
</comment>
<protein>
    <recommendedName>
        <fullName evidence="11">Potassium channel domain-containing protein</fullName>
    </recommendedName>
</protein>
<proteinExistence type="inferred from homology"/>
<dbReference type="PANTHER" id="PTHR11003:SF334">
    <property type="entry name" value="FI03418P"/>
    <property type="match status" value="1"/>
</dbReference>
<evidence type="ECO:0000256" key="6">
    <source>
        <dbReference type="ARBA" id="ARBA00023136"/>
    </source>
</evidence>
<evidence type="ECO:0000256" key="7">
    <source>
        <dbReference type="ARBA" id="ARBA00023303"/>
    </source>
</evidence>
<dbReference type="OrthoDB" id="297496at2759"/>
<feature type="transmembrane region" description="Helical" evidence="10">
    <location>
        <begin position="369"/>
        <end position="387"/>
    </location>
</feature>
<feature type="transmembrane region" description="Helical" evidence="10">
    <location>
        <begin position="21"/>
        <end position="42"/>
    </location>
</feature>
<keyword evidence="3 8" id="KW-0812">Transmembrane</keyword>
<gene>
    <name evidence="12" type="primary">107365915</name>
</gene>
<evidence type="ECO:0000256" key="9">
    <source>
        <dbReference type="SAM" id="MobiDB-lite"/>
    </source>
</evidence>
<reference evidence="13" key="1">
    <citation type="submission" date="2011-08" db="EMBL/GenBank/DDBJ databases">
        <authorList>
            <person name="Rombauts S."/>
        </authorList>
    </citation>
    <scope>NUCLEOTIDE SEQUENCE</scope>
    <source>
        <strain evidence="13">London</strain>
    </source>
</reference>
<keyword evidence="2 8" id="KW-0813">Transport</keyword>
<accession>T1KNA3</accession>
<dbReference type="OMA" id="CCYYCRL"/>
<keyword evidence="4 10" id="KW-1133">Transmembrane helix</keyword>
<dbReference type="eggNOG" id="KOG1418">
    <property type="taxonomic scope" value="Eukaryota"/>
</dbReference>
<organism evidence="12 13">
    <name type="scientific">Tetranychus urticae</name>
    <name type="common">Two-spotted spider mite</name>
    <dbReference type="NCBI Taxonomy" id="32264"/>
    <lineage>
        <taxon>Eukaryota</taxon>
        <taxon>Metazoa</taxon>
        <taxon>Ecdysozoa</taxon>
        <taxon>Arthropoda</taxon>
        <taxon>Chelicerata</taxon>
        <taxon>Arachnida</taxon>
        <taxon>Acari</taxon>
        <taxon>Acariformes</taxon>
        <taxon>Trombidiformes</taxon>
        <taxon>Prostigmata</taxon>
        <taxon>Eleutherengona</taxon>
        <taxon>Raphignathae</taxon>
        <taxon>Tetranychoidea</taxon>
        <taxon>Tetranychidae</taxon>
        <taxon>Tetranychus</taxon>
    </lineage>
</organism>
<evidence type="ECO:0000256" key="4">
    <source>
        <dbReference type="ARBA" id="ARBA00022989"/>
    </source>
</evidence>
<feature type="domain" description="Potassium channel" evidence="11">
    <location>
        <begin position="346"/>
        <end position="427"/>
    </location>
</feature>
<feature type="transmembrane region" description="Helical" evidence="10">
    <location>
        <begin position="124"/>
        <end position="142"/>
    </location>
</feature>
<evidence type="ECO:0000256" key="3">
    <source>
        <dbReference type="ARBA" id="ARBA00022692"/>
    </source>
</evidence>
<feature type="domain" description="Potassium channel" evidence="11">
    <location>
        <begin position="117"/>
        <end position="178"/>
    </location>
</feature>